<reference evidence="3 4" key="2">
    <citation type="submission" date="2024-07" db="EMBL/GenBank/DDBJ databases">
        <authorList>
            <person name="Akdeniz Z."/>
        </authorList>
    </citation>
    <scope>NUCLEOTIDE SEQUENCE [LARGE SCALE GENOMIC DNA]</scope>
</reference>
<feature type="transmembrane region" description="Helical" evidence="1">
    <location>
        <begin position="38"/>
        <end position="57"/>
    </location>
</feature>
<dbReference type="EMBL" id="CATOUU010001083">
    <property type="protein sequence ID" value="CAI9970736.1"/>
    <property type="molecule type" value="Genomic_DNA"/>
</dbReference>
<keyword evidence="1" id="KW-0812">Transmembrane</keyword>
<feature type="transmembrane region" description="Helical" evidence="1">
    <location>
        <begin position="6"/>
        <end position="26"/>
    </location>
</feature>
<proteinExistence type="predicted"/>
<keyword evidence="1" id="KW-1133">Transmembrane helix</keyword>
<dbReference type="AlphaFoldDB" id="A0AA86UZS0"/>
<protein>
    <submittedName>
        <fullName evidence="3">Hypothetical_protein</fullName>
    </submittedName>
</protein>
<evidence type="ECO:0000256" key="1">
    <source>
        <dbReference type="SAM" id="Phobius"/>
    </source>
</evidence>
<name>A0AA86UZS0_9EUKA</name>
<keyword evidence="1" id="KW-0472">Membrane</keyword>
<comment type="caution">
    <text evidence="2">The sequence shown here is derived from an EMBL/GenBank/DDBJ whole genome shotgun (WGS) entry which is preliminary data.</text>
</comment>
<evidence type="ECO:0000313" key="2">
    <source>
        <dbReference type="EMBL" id="CAI9970736.1"/>
    </source>
</evidence>
<accession>A0AA86UZS0</accession>
<evidence type="ECO:0000313" key="4">
    <source>
        <dbReference type="Proteomes" id="UP001642409"/>
    </source>
</evidence>
<evidence type="ECO:0000313" key="3">
    <source>
        <dbReference type="EMBL" id="CAL6052590.1"/>
    </source>
</evidence>
<dbReference type="Proteomes" id="UP001642409">
    <property type="component" value="Unassembled WGS sequence"/>
</dbReference>
<sequence length="178" mass="20845">MWHFSVFCNFIVFLCLTLTLTRLAIIKNTNILGDIKQYTIVYLYITILLTTGLQINANQYTKIILIQFQQQQISEYVLFYERNRLPVVRVPFVVNSLYVPEQSFAVFVRNFLKLFSLVAFNEVEIVFPLNVNLVLNGVFKIYEIMGEILVLRLRENENNVPVRTVVGPRNAFLNQEEE</sequence>
<reference evidence="2" key="1">
    <citation type="submission" date="2023-06" db="EMBL/GenBank/DDBJ databases">
        <authorList>
            <person name="Kurt Z."/>
        </authorList>
    </citation>
    <scope>NUCLEOTIDE SEQUENCE</scope>
</reference>
<keyword evidence="4" id="KW-1185">Reference proteome</keyword>
<dbReference type="EMBL" id="CAXDID020000193">
    <property type="protein sequence ID" value="CAL6052590.1"/>
    <property type="molecule type" value="Genomic_DNA"/>
</dbReference>
<gene>
    <name evidence="3" type="ORF">HINF_LOCUS44923</name>
    <name evidence="2" type="ORF">HINF_LOCUS58381</name>
</gene>
<organism evidence="2">
    <name type="scientific">Hexamita inflata</name>
    <dbReference type="NCBI Taxonomy" id="28002"/>
    <lineage>
        <taxon>Eukaryota</taxon>
        <taxon>Metamonada</taxon>
        <taxon>Diplomonadida</taxon>
        <taxon>Hexamitidae</taxon>
        <taxon>Hexamitinae</taxon>
        <taxon>Hexamita</taxon>
    </lineage>
</organism>